<sequence length="161" mass="18133">MMRLSDSIEQFIKELLNEESTEVELKRNELAEYFGCAPSQINYVLATRFSPDHGYLTESRRGGGGYIRIVRVVQAGSQRLMYLVNDRIGDSLGEEECLRLISQLKEQRIVTADEAALMASAVSTRALSVPVPDSLKNAMRAKMMKSMLMTIASRNRNQIQN</sequence>
<accession>A0AC61N9X7</accession>
<evidence type="ECO:0000313" key="2">
    <source>
        <dbReference type="Proteomes" id="UP000682782"/>
    </source>
</evidence>
<reference evidence="1" key="1">
    <citation type="submission" date="2021-01" db="EMBL/GenBank/DDBJ databases">
        <title>Complete genome sequence of Clostridiales bacterium R-7.</title>
        <authorList>
            <person name="Mahoney-Kurpe S.C."/>
            <person name="Palevich N."/>
            <person name="Koike S."/>
            <person name="Moon C.D."/>
            <person name="Attwood G.T."/>
        </authorList>
    </citation>
    <scope>NUCLEOTIDE SEQUENCE</scope>
    <source>
        <strain evidence="1">R-7</strain>
    </source>
</reference>
<name>A0AC61N9X7_9FIRM</name>
<organism evidence="1 2">
    <name type="scientific">Aristaeella hokkaidonensis</name>
    <dbReference type="NCBI Taxonomy" id="3046382"/>
    <lineage>
        <taxon>Bacteria</taxon>
        <taxon>Bacillati</taxon>
        <taxon>Bacillota</taxon>
        <taxon>Clostridia</taxon>
        <taxon>Eubacteriales</taxon>
        <taxon>Aristaeellaceae</taxon>
        <taxon>Aristaeella</taxon>
    </lineage>
</organism>
<proteinExistence type="predicted"/>
<keyword evidence="2" id="KW-1185">Reference proteome</keyword>
<dbReference type="Proteomes" id="UP000682782">
    <property type="component" value="Chromosome"/>
</dbReference>
<protein>
    <submittedName>
        <fullName evidence="1">CtsR family transcriptional regulator</fullName>
    </submittedName>
</protein>
<evidence type="ECO:0000313" key="1">
    <source>
        <dbReference type="EMBL" id="QUC68686.1"/>
    </source>
</evidence>
<gene>
    <name evidence="1" type="ORF">JYE49_13175</name>
</gene>
<dbReference type="EMBL" id="CP068393">
    <property type="protein sequence ID" value="QUC68686.1"/>
    <property type="molecule type" value="Genomic_DNA"/>
</dbReference>